<evidence type="ECO:0000313" key="1">
    <source>
        <dbReference type="EMBL" id="DAF55010.1"/>
    </source>
</evidence>
<proteinExistence type="predicted"/>
<accession>A0A8S5SWU0</accession>
<organism evidence="1">
    <name type="scientific">Siphoviridae sp. ctXzK3</name>
    <dbReference type="NCBI Taxonomy" id="2827889"/>
    <lineage>
        <taxon>Viruses</taxon>
        <taxon>Duplodnaviria</taxon>
        <taxon>Heunggongvirae</taxon>
        <taxon>Uroviricota</taxon>
        <taxon>Caudoviricetes</taxon>
    </lineage>
</organism>
<reference evidence="1" key="1">
    <citation type="journal article" date="2021" name="Proc. Natl. Acad. Sci. U.S.A.">
        <title>A Catalog of Tens of Thousands of Viruses from Human Metagenomes Reveals Hidden Associations with Chronic Diseases.</title>
        <authorList>
            <person name="Tisza M.J."/>
            <person name="Buck C.B."/>
        </authorList>
    </citation>
    <scope>NUCLEOTIDE SEQUENCE</scope>
    <source>
        <strain evidence="1">CtXzK3</strain>
    </source>
</reference>
<sequence>MHQCIPLFGGISPPHQQVILVSGSSSVNPNER</sequence>
<name>A0A8S5SWU0_9CAUD</name>
<dbReference type="EMBL" id="BK032684">
    <property type="protein sequence ID" value="DAF55010.1"/>
    <property type="molecule type" value="Genomic_DNA"/>
</dbReference>
<protein>
    <submittedName>
        <fullName evidence="1">Uncharacterized protein</fullName>
    </submittedName>
</protein>